<evidence type="ECO:0000256" key="6">
    <source>
        <dbReference type="ARBA" id="ARBA00022679"/>
    </source>
</evidence>
<evidence type="ECO:0000259" key="14">
    <source>
        <dbReference type="SMART" id="SM00852"/>
    </source>
</evidence>
<gene>
    <name evidence="15" type="ORF">HCN44_003899</name>
</gene>
<evidence type="ECO:0000256" key="5">
    <source>
        <dbReference type="ARBA" id="ARBA00022643"/>
    </source>
</evidence>
<evidence type="ECO:0000256" key="4">
    <source>
        <dbReference type="ARBA" id="ARBA00022630"/>
    </source>
</evidence>
<dbReference type="InterPro" id="IPR002500">
    <property type="entry name" value="PAPS_reduct_dom"/>
</dbReference>
<evidence type="ECO:0000256" key="9">
    <source>
        <dbReference type="ARBA" id="ARBA00022827"/>
    </source>
</evidence>
<dbReference type="Pfam" id="PF24102">
    <property type="entry name" value="FLAD1_M"/>
    <property type="match status" value="1"/>
</dbReference>
<evidence type="ECO:0000256" key="10">
    <source>
        <dbReference type="ARBA" id="ARBA00022840"/>
    </source>
</evidence>
<organism evidence="15 16">
    <name type="scientific">Aphidius gifuensis</name>
    <name type="common">Parasitoid wasp</name>
    <dbReference type="NCBI Taxonomy" id="684658"/>
    <lineage>
        <taxon>Eukaryota</taxon>
        <taxon>Metazoa</taxon>
        <taxon>Ecdysozoa</taxon>
        <taxon>Arthropoda</taxon>
        <taxon>Hexapoda</taxon>
        <taxon>Insecta</taxon>
        <taxon>Pterygota</taxon>
        <taxon>Neoptera</taxon>
        <taxon>Endopterygota</taxon>
        <taxon>Hymenoptera</taxon>
        <taxon>Apocrita</taxon>
        <taxon>Ichneumonoidea</taxon>
        <taxon>Braconidae</taxon>
        <taxon>Aphidiinae</taxon>
        <taxon>Aphidius</taxon>
    </lineage>
</organism>
<name>A0A835CSL1_APHGI</name>
<feature type="domain" description="MoaB/Mog" evidence="14">
    <location>
        <begin position="35"/>
        <end position="201"/>
    </location>
</feature>
<keyword evidence="16" id="KW-1185">Reference proteome</keyword>
<dbReference type="Proteomes" id="UP000639338">
    <property type="component" value="Unassembled WGS sequence"/>
</dbReference>
<protein>
    <recommendedName>
        <fullName evidence="3">FAD synthase</fullName>
        <ecNumber evidence="3">2.7.7.2</ecNumber>
    </recommendedName>
    <alternativeName>
        <fullName evidence="11">FAD pyrophosphorylase</fullName>
    </alternativeName>
    <alternativeName>
        <fullName evidence="12">FMN adenylyltransferase</fullName>
    </alternativeName>
</protein>
<dbReference type="PANTHER" id="PTHR23293">
    <property type="entry name" value="FAD SYNTHETASE-RELATED FMN ADENYLYLTRANSFERASE"/>
    <property type="match status" value="1"/>
</dbReference>
<dbReference type="SMART" id="SM00852">
    <property type="entry name" value="MoCF_biosynth"/>
    <property type="match status" value="1"/>
</dbReference>
<evidence type="ECO:0000256" key="3">
    <source>
        <dbReference type="ARBA" id="ARBA00012393"/>
    </source>
</evidence>
<keyword evidence="9" id="KW-0274">FAD</keyword>
<dbReference type="Pfam" id="PF00994">
    <property type="entry name" value="MoCF_biosynth"/>
    <property type="match status" value="1"/>
</dbReference>
<comment type="similarity">
    <text evidence="2">In the N-terminal section; belongs to the MoaB/Mog family.</text>
</comment>
<dbReference type="EMBL" id="JACMRX010000002">
    <property type="protein sequence ID" value="KAF7994427.1"/>
    <property type="molecule type" value="Genomic_DNA"/>
</dbReference>
<dbReference type="EC" id="2.7.7.2" evidence="3"/>
<keyword evidence="6" id="KW-0808">Transferase</keyword>
<keyword evidence="4" id="KW-0285">Flavoprotein</keyword>
<keyword evidence="8" id="KW-0547">Nucleotide-binding</keyword>
<evidence type="ECO:0000313" key="16">
    <source>
        <dbReference type="Proteomes" id="UP000639338"/>
    </source>
</evidence>
<evidence type="ECO:0000256" key="11">
    <source>
        <dbReference type="ARBA" id="ARBA00031145"/>
    </source>
</evidence>
<dbReference type="PANTHER" id="PTHR23293:SF9">
    <property type="entry name" value="FAD SYNTHASE"/>
    <property type="match status" value="1"/>
</dbReference>
<proteinExistence type="inferred from homology"/>
<dbReference type="GO" id="GO:0006747">
    <property type="term" value="P:FAD biosynthetic process"/>
    <property type="evidence" value="ECO:0007669"/>
    <property type="project" value="TreeGrafter"/>
</dbReference>
<dbReference type="GO" id="GO:0003919">
    <property type="term" value="F:FMN adenylyltransferase activity"/>
    <property type="evidence" value="ECO:0007669"/>
    <property type="project" value="UniProtKB-EC"/>
</dbReference>
<comment type="catalytic activity">
    <reaction evidence="13">
        <text>FMN + ATP + H(+) = FAD + diphosphate</text>
        <dbReference type="Rhea" id="RHEA:17237"/>
        <dbReference type="ChEBI" id="CHEBI:15378"/>
        <dbReference type="ChEBI" id="CHEBI:30616"/>
        <dbReference type="ChEBI" id="CHEBI:33019"/>
        <dbReference type="ChEBI" id="CHEBI:57692"/>
        <dbReference type="ChEBI" id="CHEBI:58210"/>
        <dbReference type="EC" id="2.7.7.2"/>
    </reaction>
</comment>
<dbReference type="Gene3D" id="3.40.980.10">
    <property type="entry name" value="MoaB/Mog-like domain"/>
    <property type="match status" value="1"/>
</dbReference>
<dbReference type="InterPro" id="IPR056596">
    <property type="entry name" value="FLAD1_M"/>
</dbReference>
<dbReference type="SUPFAM" id="SSF52402">
    <property type="entry name" value="Adenine nucleotide alpha hydrolases-like"/>
    <property type="match status" value="1"/>
</dbReference>
<keyword evidence="5" id="KW-0288">FMN</keyword>
<dbReference type="SUPFAM" id="SSF53218">
    <property type="entry name" value="Molybdenum cofactor biosynthesis proteins"/>
    <property type="match status" value="1"/>
</dbReference>
<comment type="caution">
    <text evidence="15">The sequence shown here is derived from an EMBL/GenBank/DDBJ whole genome shotgun (WGS) entry which is preliminary data.</text>
</comment>
<dbReference type="AlphaFoldDB" id="A0A835CSL1"/>
<evidence type="ECO:0000313" key="15">
    <source>
        <dbReference type="EMBL" id="KAF7994427.1"/>
    </source>
</evidence>
<evidence type="ECO:0000256" key="12">
    <source>
        <dbReference type="ARBA" id="ARBA00031871"/>
    </source>
</evidence>
<dbReference type="Gene3D" id="3.40.50.620">
    <property type="entry name" value="HUPs"/>
    <property type="match status" value="1"/>
</dbReference>
<evidence type="ECO:0000256" key="8">
    <source>
        <dbReference type="ARBA" id="ARBA00022741"/>
    </source>
</evidence>
<comment type="pathway">
    <text evidence="1">Cofactor biosynthesis; FAD biosynthesis; FAD from FMN: step 1/1.</text>
</comment>
<evidence type="ECO:0000256" key="2">
    <source>
        <dbReference type="ARBA" id="ARBA00007589"/>
    </source>
</evidence>
<dbReference type="InterPro" id="IPR001453">
    <property type="entry name" value="MoaB/Mog_dom"/>
</dbReference>
<reference evidence="15 16" key="1">
    <citation type="submission" date="2020-08" db="EMBL/GenBank/DDBJ databases">
        <title>Aphidius gifuensis genome sequencing and assembly.</title>
        <authorList>
            <person name="Du Z."/>
        </authorList>
    </citation>
    <scope>NUCLEOTIDE SEQUENCE [LARGE SCALE GENOMIC DNA]</scope>
    <source>
        <strain evidence="15">YNYX2018</strain>
        <tissue evidence="15">Adults</tissue>
    </source>
</reference>
<evidence type="ECO:0000256" key="7">
    <source>
        <dbReference type="ARBA" id="ARBA00022695"/>
    </source>
</evidence>
<dbReference type="Pfam" id="PF01507">
    <property type="entry name" value="PAPS_reduct"/>
    <property type="match status" value="1"/>
</dbReference>
<sequence length="497" mass="56373">MIKNCKFIFRNFATSNLQKMALKNYKKTFDNHTAGLIIIGDEILKAQVKDTNSNFMCSLLYECGVKVEKISVIKDDIDTIANEIHEFSERYKYVITSGGIGPTHDDMTFDGLAKAFNDTLDYHPRLFEIIKKLYKTDDKSSPAFKMANIPASSVLNFGKNQQTGELLTFPCVNVENVYVFPGSPVYLEPLFKSLYKELFKTSQSFVKSELFIDAKEELFADALTKVSKEFKDVAFGSYPVTDQCYYKARVTIESNNENTTSKAKDRFCSLVCQKVFVNYDKSPEIDAVDKFYNLIKSCEYSDNYTATIQDIKEIFSEPSEVAIAFDGSIESTVLIHLAHVALEQSKSSGKINAVVFRNEEFYPETDKYIEEISNRYNLQIKNLSMPLKDALENLKTLDNKNIKILLLGIKSKDKTTGIFHKLYSDSKLPISIACPLIGWTSENLWALAKSLSLPYCPLYDKGFSCIGDKTTTKPDSKLIIDKVEGRTIYLPAWKLQN</sequence>
<dbReference type="InterPro" id="IPR036425">
    <property type="entry name" value="MoaB/Mog-like_dom_sf"/>
</dbReference>
<dbReference type="GO" id="GO:0005524">
    <property type="term" value="F:ATP binding"/>
    <property type="evidence" value="ECO:0007669"/>
    <property type="project" value="UniProtKB-KW"/>
</dbReference>
<dbReference type="CDD" id="cd00885">
    <property type="entry name" value="cinA"/>
    <property type="match status" value="1"/>
</dbReference>
<keyword evidence="7" id="KW-0548">Nucleotidyltransferase</keyword>
<evidence type="ECO:0000256" key="13">
    <source>
        <dbReference type="ARBA" id="ARBA00049494"/>
    </source>
</evidence>
<dbReference type="InterPro" id="IPR014729">
    <property type="entry name" value="Rossmann-like_a/b/a_fold"/>
</dbReference>
<accession>A0A835CSL1</accession>
<evidence type="ECO:0000256" key="1">
    <source>
        <dbReference type="ARBA" id="ARBA00004726"/>
    </source>
</evidence>
<dbReference type="OrthoDB" id="270728at2759"/>
<keyword evidence="10" id="KW-0067">ATP-binding</keyword>